<keyword evidence="3" id="KW-0963">Cytoplasm</keyword>
<protein>
    <recommendedName>
        <fullName evidence="8">TBC1 domain family member 15</fullName>
    </recommendedName>
    <alternativeName>
        <fullName evidence="9">GTPase-activating protein RAB7</fullName>
    </alternativeName>
</protein>
<dbReference type="AlphaFoldDB" id="A0A811UJB1"/>
<evidence type="ECO:0000256" key="10">
    <source>
        <dbReference type="SAM" id="MobiDB-lite"/>
    </source>
</evidence>
<feature type="domain" description="Rab-GAP TBC" evidence="11">
    <location>
        <begin position="330"/>
        <end position="540"/>
    </location>
</feature>
<dbReference type="Gene3D" id="1.10.8.270">
    <property type="entry name" value="putative rabgap domain of human tbc1 domain family member 14 like domains"/>
    <property type="match status" value="1"/>
</dbReference>
<dbReference type="InterPro" id="IPR000195">
    <property type="entry name" value="Rab-GAP-TBC_dom"/>
</dbReference>
<dbReference type="EMBL" id="CAJHJT010000012">
    <property type="protein sequence ID" value="CAD6998904.1"/>
    <property type="molecule type" value="Genomic_DNA"/>
</dbReference>
<evidence type="ECO:0000256" key="9">
    <source>
        <dbReference type="ARBA" id="ARBA00082539"/>
    </source>
</evidence>
<feature type="compositionally biased region" description="Basic and acidic residues" evidence="10">
    <location>
        <begin position="641"/>
        <end position="654"/>
    </location>
</feature>
<dbReference type="FunFam" id="1.10.8.270:FF:000005">
    <property type="entry name" value="TBC1 domain family member 15"/>
    <property type="match status" value="1"/>
</dbReference>
<dbReference type="InterPro" id="IPR035969">
    <property type="entry name" value="Rab-GAP_TBC_sf"/>
</dbReference>
<comment type="function">
    <text evidence="6">Acts as a GTPase activating protein for RAB7A. Does not act on RAB4, RAB5 or RAB6.</text>
</comment>
<reference evidence="12" key="1">
    <citation type="submission" date="2020-11" db="EMBL/GenBank/DDBJ databases">
        <authorList>
            <person name="Whitehead M."/>
        </authorList>
    </citation>
    <scope>NUCLEOTIDE SEQUENCE</scope>
    <source>
        <strain evidence="12">EGII</strain>
    </source>
</reference>
<dbReference type="GO" id="GO:0005737">
    <property type="term" value="C:cytoplasm"/>
    <property type="evidence" value="ECO:0007669"/>
    <property type="project" value="UniProtKB-SubCell"/>
</dbReference>
<organism evidence="12 13">
    <name type="scientific">Ceratitis capitata</name>
    <name type="common">Mediterranean fruit fly</name>
    <name type="synonym">Tephritis capitata</name>
    <dbReference type="NCBI Taxonomy" id="7213"/>
    <lineage>
        <taxon>Eukaryota</taxon>
        <taxon>Metazoa</taxon>
        <taxon>Ecdysozoa</taxon>
        <taxon>Arthropoda</taxon>
        <taxon>Hexapoda</taxon>
        <taxon>Insecta</taxon>
        <taxon>Pterygota</taxon>
        <taxon>Neoptera</taxon>
        <taxon>Endopterygota</taxon>
        <taxon>Diptera</taxon>
        <taxon>Brachycera</taxon>
        <taxon>Muscomorpha</taxon>
        <taxon>Tephritoidea</taxon>
        <taxon>Tephritidae</taxon>
        <taxon>Ceratitis</taxon>
        <taxon>Ceratitis</taxon>
    </lineage>
</organism>
<dbReference type="Proteomes" id="UP000606786">
    <property type="component" value="Unassembled WGS sequence"/>
</dbReference>
<name>A0A811UJB1_CERCA</name>
<evidence type="ECO:0000256" key="4">
    <source>
        <dbReference type="ARBA" id="ARBA00022553"/>
    </source>
</evidence>
<comment type="caution">
    <text evidence="12">The sequence shown here is derived from an EMBL/GenBank/DDBJ whole genome shotgun (WGS) entry which is preliminary data.</text>
</comment>
<keyword evidence="13" id="KW-1185">Reference proteome</keyword>
<dbReference type="SUPFAM" id="SSF47923">
    <property type="entry name" value="Ypt/Rab-GAP domain of gyp1p"/>
    <property type="match status" value="2"/>
</dbReference>
<keyword evidence="5" id="KW-0007">Acetylation</keyword>
<dbReference type="PROSITE" id="PS50086">
    <property type="entry name" value="TBC_RABGAP"/>
    <property type="match status" value="1"/>
</dbReference>
<dbReference type="Gene3D" id="1.10.472.80">
    <property type="entry name" value="Ypt/Rab-GAP domain of gyp1p, domain 3"/>
    <property type="match status" value="1"/>
</dbReference>
<comment type="subunit">
    <text evidence="7">Interacts with non-phosphorylated form of RAB8A; phosphorylation of RAB8A at 'Thr-72' disrupts this interaction. Interacts with ARMC12.</text>
</comment>
<keyword evidence="4" id="KW-0597">Phosphoprotein</keyword>
<evidence type="ECO:0000256" key="2">
    <source>
        <dbReference type="ARBA" id="ARBA00022468"/>
    </source>
</evidence>
<evidence type="ECO:0000313" key="12">
    <source>
        <dbReference type="EMBL" id="CAD6998904.1"/>
    </source>
</evidence>
<feature type="compositionally biased region" description="Polar residues" evidence="10">
    <location>
        <begin position="1"/>
        <end position="14"/>
    </location>
</feature>
<dbReference type="SMART" id="SM00164">
    <property type="entry name" value="TBC"/>
    <property type="match status" value="1"/>
</dbReference>
<evidence type="ECO:0000256" key="7">
    <source>
        <dbReference type="ARBA" id="ARBA00065268"/>
    </source>
</evidence>
<feature type="compositionally biased region" description="Acidic residues" evidence="10">
    <location>
        <begin position="624"/>
        <end position="640"/>
    </location>
</feature>
<feature type="region of interest" description="Disordered" evidence="10">
    <location>
        <begin position="1"/>
        <end position="25"/>
    </location>
</feature>
<evidence type="ECO:0000256" key="8">
    <source>
        <dbReference type="ARBA" id="ARBA00067480"/>
    </source>
</evidence>
<keyword evidence="2" id="KW-0343">GTPase activation</keyword>
<comment type="subcellular location">
    <subcellularLocation>
        <location evidence="1">Cytoplasm</location>
    </subcellularLocation>
</comment>
<dbReference type="PANTHER" id="PTHR22957">
    <property type="entry name" value="TBC1 DOMAIN FAMILY MEMBER GTPASE-ACTIVATING PROTEIN"/>
    <property type="match status" value="1"/>
</dbReference>
<feature type="region of interest" description="Disordered" evidence="10">
    <location>
        <begin position="254"/>
        <end position="273"/>
    </location>
</feature>
<evidence type="ECO:0000256" key="1">
    <source>
        <dbReference type="ARBA" id="ARBA00004496"/>
    </source>
</evidence>
<proteinExistence type="predicted"/>
<dbReference type="OrthoDB" id="10264062at2759"/>
<evidence type="ECO:0000259" key="11">
    <source>
        <dbReference type="PROSITE" id="PS50086"/>
    </source>
</evidence>
<evidence type="ECO:0000313" key="13">
    <source>
        <dbReference type="Proteomes" id="UP000606786"/>
    </source>
</evidence>
<sequence>MNNSVHYNTNQGVQIGSEESPAATPTTFTNGTIKCTHDGVLLRKASVEHIADLNTSGALSIIDYESPHRLYIEWRPNDNILVADDSQDWAVVDTIPRRSRTISECKAFNIKPSPEAIAANKPRIIRTRLDDLSTIIVTERGQVICFIQKSDNFKHSEFFFQHGNAEQFLKSMCEQHMIELTGSRLDGVAEYTVLSTETQKLKRTFAELNIGDMKNSESKKEKGWMRNTWSGLLINLPDIASSVKSSTPRNYTSRNVGVHSCSSSSEEHSPMDGEIENLKEEDEKIVNTLPERPFVERTKPLNEAQWLEFHTVDGRISDVDRIKEIIFHGGIHFNLRADVWKYLLNYYQWNDTEIERIQRHKEKYKEYYKMKAQWLSMTTTQEENFSGFRDRKCQIEKDVKRTDRSLDFFAGEDNPNLMVLQGILMTYVMYNFDLGYVQGMSDLLAPLLAIQGNEVDAFWCFVGFMDMVFANFDIDQAGMKAQFRQLRDLVEFSNPRLFNYMVTHESDNMFFCFRWLLVWYKREFSNDDILKLWECLWTRLPCPNFHLFISVSILDQQTDVIIENKYEFTEILKHINELSGHINVKRTLENAEAIYLQIKAADNLPNNIRLIIGEPVIDNGNSEKEEEQSENGTDTADDLYEVVRKPENDRRQEEQFDEACERSMFLNYT</sequence>
<dbReference type="FunFam" id="1.10.472.80:FF:000005">
    <property type="entry name" value="TBC1 domain family member 15"/>
    <property type="match status" value="1"/>
</dbReference>
<dbReference type="KEGG" id="ccat:101461117"/>
<evidence type="ECO:0000256" key="6">
    <source>
        <dbReference type="ARBA" id="ARBA00055283"/>
    </source>
</evidence>
<evidence type="ECO:0000256" key="3">
    <source>
        <dbReference type="ARBA" id="ARBA00022490"/>
    </source>
</evidence>
<feature type="region of interest" description="Disordered" evidence="10">
    <location>
        <begin position="619"/>
        <end position="658"/>
    </location>
</feature>
<dbReference type="GO" id="GO:0005096">
    <property type="term" value="F:GTPase activator activity"/>
    <property type="evidence" value="ECO:0007669"/>
    <property type="project" value="UniProtKB-KW"/>
</dbReference>
<evidence type="ECO:0000256" key="5">
    <source>
        <dbReference type="ARBA" id="ARBA00022990"/>
    </source>
</evidence>
<gene>
    <name evidence="12" type="ORF">CCAP1982_LOCUS7451</name>
</gene>
<accession>A0A811UJB1</accession>
<dbReference type="Pfam" id="PF00566">
    <property type="entry name" value="RabGAP-TBC"/>
    <property type="match status" value="1"/>
</dbReference>
<dbReference type="PANTHER" id="PTHR22957:SF645">
    <property type="entry name" value="LD27216P"/>
    <property type="match status" value="1"/>
</dbReference>